<keyword evidence="4" id="KW-1185">Reference proteome</keyword>
<evidence type="ECO:0008006" key="5">
    <source>
        <dbReference type="Google" id="ProtNLM"/>
    </source>
</evidence>
<feature type="signal peptide" evidence="2">
    <location>
        <begin position="1"/>
        <end position="22"/>
    </location>
</feature>
<keyword evidence="2" id="KW-0732">Signal</keyword>
<proteinExistence type="predicted"/>
<protein>
    <recommendedName>
        <fullName evidence="5">AAA-ATPase-like domain-containing protein</fullName>
    </recommendedName>
</protein>
<dbReference type="PANTHER" id="PTHR34825">
    <property type="entry name" value="CONSERVED PROTEIN, WITH A WEAK D-GALACTARATE DEHYDRATASE/ALTRONATE HYDROLASE DOMAIN"/>
    <property type="match status" value="1"/>
</dbReference>
<dbReference type="AlphaFoldDB" id="A0A9P0AL39"/>
<reference evidence="3" key="1">
    <citation type="submission" date="2021-12" db="EMBL/GenBank/DDBJ databases">
        <authorList>
            <person name="King R."/>
        </authorList>
    </citation>
    <scope>NUCLEOTIDE SEQUENCE</scope>
</reference>
<feature type="region of interest" description="Disordered" evidence="1">
    <location>
        <begin position="25"/>
        <end position="50"/>
    </location>
</feature>
<accession>A0A9P0AL39</accession>
<evidence type="ECO:0000256" key="2">
    <source>
        <dbReference type="SAM" id="SignalP"/>
    </source>
</evidence>
<evidence type="ECO:0000313" key="4">
    <source>
        <dbReference type="Proteomes" id="UP001152759"/>
    </source>
</evidence>
<feature type="chain" id="PRO_5040482693" description="AAA-ATPase-like domain-containing protein" evidence="2">
    <location>
        <begin position="23"/>
        <end position="713"/>
    </location>
</feature>
<organism evidence="3 4">
    <name type="scientific">Bemisia tabaci</name>
    <name type="common">Sweetpotato whitefly</name>
    <name type="synonym">Aleurodes tabaci</name>
    <dbReference type="NCBI Taxonomy" id="7038"/>
    <lineage>
        <taxon>Eukaryota</taxon>
        <taxon>Metazoa</taxon>
        <taxon>Ecdysozoa</taxon>
        <taxon>Arthropoda</taxon>
        <taxon>Hexapoda</taxon>
        <taxon>Insecta</taxon>
        <taxon>Pterygota</taxon>
        <taxon>Neoptera</taxon>
        <taxon>Paraneoptera</taxon>
        <taxon>Hemiptera</taxon>
        <taxon>Sternorrhyncha</taxon>
        <taxon>Aleyrodoidea</taxon>
        <taxon>Aleyrodidae</taxon>
        <taxon>Aleyrodinae</taxon>
        <taxon>Bemisia</taxon>
    </lineage>
</organism>
<name>A0A9P0AL39_BEMTA</name>
<feature type="compositionally biased region" description="Polar residues" evidence="1">
    <location>
        <begin position="34"/>
        <end position="45"/>
    </location>
</feature>
<dbReference type="Proteomes" id="UP001152759">
    <property type="component" value="Chromosome 8"/>
</dbReference>
<dbReference type="PANTHER" id="PTHR34825:SF1">
    <property type="entry name" value="AAA-ATPASE-LIKE DOMAIN-CONTAINING PROTEIN"/>
    <property type="match status" value="1"/>
</dbReference>
<sequence length="713" mass="81332">MMHFAIILFVFVIGRPFDGTRADWADEQQKHQAKTQSSSATNSDTGGHMHQFKDPVPLSSDFTGIRRSRAFVDKTFFLHEWLTHRPKFWYVTAPPGFGKSTLATMAVQFLNVSFEIENGTAKFHEKHKTPAYELFQGTNIFEMQEFFNEHFQNYVVVYIDLAPLSSTTRAVFSQTDDFNTQDFHKNFKMVIRKMMSYYPSLLHHGSLSEVEKKSFKGYLEEGVDPADPTPNKFWKSAFFLMRVLNKCLRKDPIVIVDSYDAVCKPAMIRSISFLQRPYVASYIINFSKMLIKDGLATVLYLGSFNTVELMLMKAHEQHIKSRSIHQIQHTDFFREERIAKYFGLSAQEVLEVLRKHSMQDDFQLLEDTLNGHAVLESALTLFNTRSVLSYVANRNATPRALISPITADILHDLGKMFANQQVSDIVTESIFASKTKVLLGPQDKLQFSRFTKIKKMVEESPGVQVKEDFKKENSLAFIKILQFLGLLSAVSETLKPDQHSWNFRASSRCDAELMLDHLYRVGSAQQFFMISAEHELAMIRAVKGLAPTNDSIQTLGETIHNIVKARVPEADFQLKSLMYVYARKVATHYSEDFTLEAMIAAPKTEHSKSNKDLRNDTKERIDIILVLKSKKIGVIMTSKFNTSATTLLEEMTNRKYVDVFESDSRFSKLGIANKILIGISVQSDGSVQIAAEAWHQDEKTNLKNVVINNTSLQ</sequence>
<gene>
    <name evidence="3" type="ORF">BEMITA_LOCUS12453</name>
</gene>
<evidence type="ECO:0000313" key="3">
    <source>
        <dbReference type="EMBL" id="CAH0394118.1"/>
    </source>
</evidence>
<dbReference type="EMBL" id="OU963869">
    <property type="protein sequence ID" value="CAH0394118.1"/>
    <property type="molecule type" value="Genomic_DNA"/>
</dbReference>
<evidence type="ECO:0000256" key="1">
    <source>
        <dbReference type="SAM" id="MobiDB-lite"/>
    </source>
</evidence>